<proteinExistence type="predicted"/>
<evidence type="ECO:0000313" key="3">
    <source>
        <dbReference type="Proteomes" id="UP001232148"/>
    </source>
</evidence>
<reference evidence="2" key="1">
    <citation type="submission" date="2021-06" db="EMBL/GenBank/DDBJ databases">
        <title>Comparative genomics, transcriptomics and evolutionary studies reveal genomic signatures of adaptation to plant cell wall in hemibiotrophic fungi.</title>
        <authorList>
            <consortium name="DOE Joint Genome Institute"/>
            <person name="Baroncelli R."/>
            <person name="Diaz J.F."/>
            <person name="Benocci T."/>
            <person name="Peng M."/>
            <person name="Battaglia E."/>
            <person name="Haridas S."/>
            <person name="Andreopoulos W."/>
            <person name="Labutti K."/>
            <person name="Pangilinan J."/>
            <person name="Floch G.L."/>
            <person name="Makela M.R."/>
            <person name="Henrissat B."/>
            <person name="Grigoriev I.V."/>
            <person name="Crouch J.A."/>
            <person name="De Vries R.P."/>
            <person name="Sukno S.A."/>
            <person name="Thon M.R."/>
        </authorList>
    </citation>
    <scope>NUCLEOTIDE SEQUENCE</scope>
    <source>
        <strain evidence="2">MAFF235873</strain>
    </source>
</reference>
<dbReference type="Proteomes" id="UP001232148">
    <property type="component" value="Unassembled WGS sequence"/>
</dbReference>
<protein>
    <submittedName>
        <fullName evidence="2">Uncharacterized protein</fullName>
    </submittedName>
</protein>
<organism evidence="2 3">
    <name type="scientific">Colletotrichum zoysiae</name>
    <dbReference type="NCBI Taxonomy" id="1216348"/>
    <lineage>
        <taxon>Eukaryota</taxon>
        <taxon>Fungi</taxon>
        <taxon>Dikarya</taxon>
        <taxon>Ascomycota</taxon>
        <taxon>Pezizomycotina</taxon>
        <taxon>Sordariomycetes</taxon>
        <taxon>Hypocreomycetidae</taxon>
        <taxon>Glomerellales</taxon>
        <taxon>Glomerellaceae</taxon>
        <taxon>Colletotrichum</taxon>
        <taxon>Colletotrichum graminicola species complex</taxon>
    </lineage>
</organism>
<keyword evidence="3" id="KW-1185">Reference proteome</keyword>
<gene>
    <name evidence="2" type="ORF">LX32DRAFT_635871</name>
</gene>
<dbReference type="AlphaFoldDB" id="A0AAD9HP81"/>
<accession>A0AAD9HP81</accession>
<feature type="compositionally biased region" description="Basic residues" evidence="1">
    <location>
        <begin position="1"/>
        <end position="11"/>
    </location>
</feature>
<evidence type="ECO:0000313" key="2">
    <source>
        <dbReference type="EMBL" id="KAK2032795.1"/>
    </source>
</evidence>
<name>A0AAD9HP81_9PEZI</name>
<dbReference type="EMBL" id="MU842827">
    <property type="protein sequence ID" value="KAK2032795.1"/>
    <property type="molecule type" value="Genomic_DNA"/>
</dbReference>
<comment type="caution">
    <text evidence="2">The sequence shown here is derived from an EMBL/GenBank/DDBJ whole genome shotgun (WGS) entry which is preliminary data.</text>
</comment>
<feature type="region of interest" description="Disordered" evidence="1">
    <location>
        <begin position="1"/>
        <end position="20"/>
    </location>
</feature>
<sequence>MKNIRQGKLKKSVPQPGTPFFRPQRWPSWWAGFCTGPSVETGLVGPESMIC</sequence>
<evidence type="ECO:0000256" key="1">
    <source>
        <dbReference type="SAM" id="MobiDB-lite"/>
    </source>
</evidence>